<dbReference type="AlphaFoldDB" id="A0A8J3GNA8"/>
<evidence type="ECO:0000313" key="4">
    <source>
        <dbReference type="Proteomes" id="UP000617531"/>
    </source>
</evidence>
<protein>
    <recommendedName>
        <fullName evidence="2">Activator of Hsp90 ATPase homologue 1/2-like C-terminal domain-containing protein</fullName>
    </recommendedName>
</protein>
<evidence type="ECO:0000256" key="1">
    <source>
        <dbReference type="ARBA" id="ARBA00006817"/>
    </source>
</evidence>
<dbReference type="Gene3D" id="3.30.530.20">
    <property type="match status" value="1"/>
</dbReference>
<name>A0A8J3GNA8_9MICO</name>
<comment type="similarity">
    <text evidence="1">Belongs to the AHA1 family.</text>
</comment>
<organism evidence="3 4">
    <name type="scientific">Pseudolysinimonas yzui</name>
    <dbReference type="NCBI Taxonomy" id="2708254"/>
    <lineage>
        <taxon>Bacteria</taxon>
        <taxon>Bacillati</taxon>
        <taxon>Actinomycetota</taxon>
        <taxon>Actinomycetes</taxon>
        <taxon>Micrococcales</taxon>
        <taxon>Microbacteriaceae</taxon>
        <taxon>Pseudolysinimonas</taxon>
    </lineage>
</organism>
<dbReference type="EMBL" id="BNAI01000001">
    <property type="protein sequence ID" value="GHF06672.1"/>
    <property type="molecule type" value="Genomic_DNA"/>
</dbReference>
<proteinExistence type="inferred from homology"/>
<dbReference type="Pfam" id="PF08327">
    <property type="entry name" value="AHSA1"/>
    <property type="match status" value="1"/>
</dbReference>
<reference evidence="3" key="2">
    <citation type="submission" date="2020-09" db="EMBL/GenBank/DDBJ databases">
        <authorList>
            <person name="Sun Q."/>
            <person name="Zhou Y."/>
        </authorList>
    </citation>
    <scope>NUCLEOTIDE SEQUENCE</scope>
    <source>
        <strain evidence="3">CGMCC 1.16548</strain>
    </source>
</reference>
<keyword evidence="4" id="KW-1185">Reference proteome</keyword>
<evidence type="ECO:0000313" key="3">
    <source>
        <dbReference type="EMBL" id="GHF06672.1"/>
    </source>
</evidence>
<dbReference type="SUPFAM" id="SSF55961">
    <property type="entry name" value="Bet v1-like"/>
    <property type="match status" value="1"/>
</dbReference>
<reference evidence="3" key="1">
    <citation type="journal article" date="2014" name="Int. J. Syst. Evol. Microbiol.">
        <title>Complete genome sequence of Corynebacterium casei LMG S-19264T (=DSM 44701T), isolated from a smear-ripened cheese.</title>
        <authorList>
            <consortium name="US DOE Joint Genome Institute (JGI-PGF)"/>
            <person name="Walter F."/>
            <person name="Albersmeier A."/>
            <person name="Kalinowski J."/>
            <person name="Ruckert C."/>
        </authorList>
    </citation>
    <scope>NUCLEOTIDE SEQUENCE</scope>
    <source>
        <strain evidence="3">CGMCC 1.16548</strain>
    </source>
</reference>
<dbReference type="InterPro" id="IPR023393">
    <property type="entry name" value="START-like_dom_sf"/>
</dbReference>
<evidence type="ECO:0000259" key="2">
    <source>
        <dbReference type="Pfam" id="PF08327"/>
    </source>
</evidence>
<feature type="domain" description="Activator of Hsp90 ATPase homologue 1/2-like C-terminal" evidence="2">
    <location>
        <begin position="5"/>
        <end position="128"/>
    </location>
</feature>
<comment type="caution">
    <text evidence="3">The sequence shown here is derived from an EMBL/GenBank/DDBJ whole genome shotgun (WGS) entry which is preliminary data.</text>
</comment>
<dbReference type="InterPro" id="IPR013538">
    <property type="entry name" value="ASHA1/2-like_C"/>
</dbReference>
<sequence length="132" mass="14441">MLVTASPEHAFALFTERIGDWWPLARFGVFGDGTVAFEERLIVERSGDRESVWGEVTSWEPPGALGFTWHPGYGSGHATDVRVTFEAAGEQTLVTLVHSGWERMTDPQAARREYGNGWPAVLAGFAALAMSS</sequence>
<gene>
    <name evidence="3" type="ORF">GCM10011600_04100</name>
</gene>
<accession>A0A8J3GNA8</accession>
<dbReference type="Proteomes" id="UP000617531">
    <property type="component" value="Unassembled WGS sequence"/>
</dbReference>